<gene>
    <name evidence="1" type="ORF">BA1DRAFT_01996</name>
</gene>
<keyword evidence="2" id="KW-1185">Reference proteome</keyword>
<evidence type="ECO:0000313" key="2">
    <source>
        <dbReference type="Proteomes" id="UP000023464"/>
    </source>
</evidence>
<organism evidence="1 2">
    <name type="scientific">Photorhabdus aegyptia</name>
    <dbReference type="NCBI Taxonomy" id="2805098"/>
    <lineage>
        <taxon>Bacteria</taxon>
        <taxon>Pseudomonadati</taxon>
        <taxon>Pseudomonadota</taxon>
        <taxon>Gammaproteobacteria</taxon>
        <taxon>Enterobacterales</taxon>
        <taxon>Morganellaceae</taxon>
        <taxon>Photorhabdus</taxon>
    </lineage>
</organism>
<dbReference type="RefSeq" id="WP_160169999.1">
    <property type="nucleotide sequence ID" value="NZ_CAWLTM010000090.1"/>
</dbReference>
<proteinExistence type="predicted"/>
<sequence>MTNKVDIDIGRLIYTEDLGWIDLGHAKGDDSKMLWNQLVTEGNNSPYKKAIS</sequence>
<protein>
    <submittedName>
        <fullName evidence="1">Uncharacterized protein</fullName>
    </submittedName>
</protein>
<evidence type="ECO:0000313" key="1">
    <source>
        <dbReference type="EMBL" id="EYU15443.1"/>
    </source>
</evidence>
<dbReference type="PATRIC" id="fig|1393736.3.peg.2027"/>
<dbReference type="EMBL" id="JFGV01000025">
    <property type="protein sequence ID" value="EYU15443.1"/>
    <property type="molecule type" value="Genomic_DNA"/>
</dbReference>
<accession>A0A022PKI8</accession>
<dbReference type="AlphaFoldDB" id="A0A022PKI8"/>
<comment type="caution">
    <text evidence="1">The sequence shown here is derived from an EMBL/GenBank/DDBJ whole genome shotgun (WGS) entry which is preliminary data.</text>
</comment>
<reference evidence="1 2" key="1">
    <citation type="submission" date="2014-03" db="EMBL/GenBank/DDBJ databases">
        <title>Draft Genome of Photorhabdus luminescens BA1, an Egyptian Isolate.</title>
        <authorList>
            <person name="Ghazal S."/>
            <person name="Hurst S.G.IV."/>
            <person name="Morris K."/>
            <person name="Thomas K."/>
            <person name="Tisa L.S."/>
        </authorList>
    </citation>
    <scope>NUCLEOTIDE SEQUENCE [LARGE SCALE GENOMIC DNA]</scope>
    <source>
        <strain evidence="1 2">BA1</strain>
    </source>
</reference>
<dbReference type="Proteomes" id="UP000023464">
    <property type="component" value="Unassembled WGS sequence"/>
</dbReference>
<name>A0A022PKI8_9GAMM</name>